<keyword evidence="2 5" id="KW-0812">Transmembrane</keyword>
<reference evidence="7" key="1">
    <citation type="submission" date="2012-04" db="EMBL/GenBank/DDBJ databases">
        <title>The Genome Sequence of Loa loa.</title>
        <authorList>
            <consortium name="The Broad Institute Genome Sequencing Platform"/>
            <consortium name="Broad Institute Genome Sequencing Center for Infectious Disease"/>
            <person name="Nutman T.B."/>
            <person name="Fink D.L."/>
            <person name="Russ C."/>
            <person name="Young S."/>
            <person name="Zeng Q."/>
            <person name="Gargeya S."/>
            <person name="Alvarado L."/>
            <person name="Berlin A."/>
            <person name="Chapman S.B."/>
            <person name="Chen Z."/>
            <person name="Freedman E."/>
            <person name="Gellesch M."/>
            <person name="Goldberg J."/>
            <person name="Griggs A."/>
            <person name="Gujja S."/>
            <person name="Heilman E.R."/>
            <person name="Heiman D."/>
            <person name="Howarth C."/>
            <person name="Mehta T."/>
            <person name="Neiman D."/>
            <person name="Pearson M."/>
            <person name="Roberts A."/>
            <person name="Saif S."/>
            <person name="Shea T."/>
            <person name="Shenoy N."/>
            <person name="Sisk P."/>
            <person name="Stolte C."/>
            <person name="Sykes S."/>
            <person name="White J."/>
            <person name="Yandava C."/>
            <person name="Haas B."/>
            <person name="Henn M.R."/>
            <person name="Nusbaum C."/>
            <person name="Birren B."/>
        </authorList>
    </citation>
    <scope>NUCLEOTIDE SEQUENCE [LARGE SCALE GENOMIC DNA]</scope>
</reference>
<dbReference type="Pfam" id="PF12698">
    <property type="entry name" value="ABC2_membrane_3"/>
    <property type="match status" value="1"/>
</dbReference>
<name>A0A1S0ULV6_LOALO</name>
<evidence type="ECO:0000313" key="7">
    <source>
        <dbReference type="EMBL" id="EJD76543.1"/>
    </source>
</evidence>
<feature type="transmembrane region" description="Helical" evidence="5">
    <location>
        <begin position="345"/>
        <end position="369"/>
    </location>
</feature>
<accession>A0A1S0ULV6</accession>
<feature type="domain" description="ABC-2 type transporter transmembrane" evidence="6">
    <location>
        <begin position="224"/>
        <end position="413"/>
    </location>
</feature>
<keyword evidence="4 5" id="KW-0472">Membrane</keyword>
<dbReference type="InParanoid" id="A0A1S0ULV6"/>
<protein>
    <recommendedName>
        <fullName evidence="6">ABC-2 type transporter transmembrane domain-containing protein</fullName>
    </recommendedName>
</protein>
<sequence length="437" mass="49952">MSSLVHLHLLLMKEFIVIWRSKIWSIIEIAIPLVISVPLITLVLQNSSLVKHEAQFWESFQVTGDWRDIDRRLSNMQSIYSYCGMLSRRSLGLVFPNNIDKKEILWAAREIEFRYLMNDSASHSHIYELNVKIFPTEASMMKALLEDYHRSSICTEYIAGIIFDEYNSSASRLSYTIRIRQTEDPQTRWYIGDDIWENGGPYKISDDQFLVNMMPNYWSLGVLSLQYAIDTVFLKGIDGEKNNDSNFQLSLERIPEPPYFEKSIAEFLSFLIIFWQLFTLPCVLHTVANITSEKHSGMKAFLTVMGMQSSSFYIAHALIGFIKTMVVLLSCTVMLLPQIQTVSPWLFFSTNFIYGAGAVCFALLMSCIFHSPDAATKGTAVIWLATIGLTRLKATEGSVLLNTILSLNLNYAFICAHHAVQDYMNRGDCLSLVFYKI</sequence>
<keyword evidence="3 5" id="KW-1133">Transmembrane helix</keyword>
<dbReference type="CTD" id="31251418"/>
<evidence type="ECO:0000259" key="6">
    <source>
        <dbReference type="Pfam" id="PF12698"/>
    </source>
</evidence>
<evidence type="ECO:0000256" key="1">
    <source>
        <dbReference type="ARBA" id="ARBA00004141"/>
    </source>
</evidence>
<dbReference type="OMA" id="CTEYIAG"/>
<dbReference type="AlphaFoldDB" id="A0A1S0ULV6"/>
<dbReference type="PANTHER" id="PTHR19229">
    <property type="entry name" value="ATP-BINDING CASSETTE TRANSPORTER SUBFAMILY A ABCA"/>
    <property type="match status" value="1"/>
</dbReference>
<feature type="transmembrane region" description="Helical" evidence="5">
    <location>
        <begin position="267"/>
        <end position="291"/>
    </location>
</feature>
<dbReference type="RefSeq" id="XP_020307331.1">
    <property type="nucleotide sequence ID" value="XM_020449205.1"/>
</dbReference>
<gene>
    <name evidence="7" type="ORF">LOAG_16554</name>
</gene>
<dbReference type="GeneID" id="31251418"/>
<dbReference type="OrthoDB" id="5850263at2759"/>
<proteinExistence type="predicted"/>
<dbReference type="PANTHER" id="PTHR19229:SF271">
    <property type="entry name" value="ABC TRANSPORTER CED-7"/>
    <property type="match status" value="1"/>
</dbReference>
<evidence type="ECO:0000256" key="3">
    <source>
        <dbReference type="ARBA" id="ARBA00022989"/>
    </source>
</evidence>
<dbReference type="GO" id="GO:0140359">
    <property type="term" value="F:ABC-type transporter activity"/>
    <property type="evidence" value="ECO:0007669"/>
    <property type="project" value="InterPro"/>
</dbReference>
<organism evidence="7">
    <name type="scientific">Loa loa</name>
    <name type="common">Eye worm</name>
    <name type="synonym">Filaria loa</name>
    <dbReference type="NCBI Taxonomy" id="7209"/>
    <lineage>
        <taxon>Eukaryota</taxon>
        <taxon>Metazoa</taxon>
        <taxon>Ecdysozoa</taxon>
        <taxon>Nematoda</taxon>
        <taxon>Chromadorea</taxon>
        <taxon>Rhabditida</taxon>
        <taxon>Spirurina</taxon>
        <taxon>Spiruromorpha</taxon>
        <taxon>Filarioidea</taxon>
        <taxon>Onchocercidae</taxon>
        <taxon>Loa</taxon>
    </lineage>
</organism>
<dbReference type="GO" id="GO:0005319">
    <property type="term" value="F:lipid transporter activity"/>
    <property type="evidence" value="ECO:0007669"/>
    <property type="project" value="TreeGrafter"/>
</dbReference>
<feature type="transmembrane region" description="Helical" evidence="5">
    <location>
        <begin position="312"/>
        <end position="339"/>
    </location>
</feature>
<comment type="subcellular location">
    <subcellularLocation>
        <location evidence="1">Membrane</location>
        <topology evidence="1">Multi-pass membrane protein</topology>
    </subcellularLocation>
</comment>
<evidence type="ECO:0000256" key="4">
    <source>
        <dbReference type="ARBA" id="ARBA00023136"/>
    </source>
</evidence>
<dbReference type="EMBL" id="JH712072">
    <property type="protein sequence ID" value="EJD76543.1"/>
    <property type="molecule type" value="Genomic_DNA"/>
</dbReference>
<evidence type="ECO:0000256" key="5">
    <source>
        <dbReference type="SAM" id="Phobius"/>
    </source>
</evidence>
<dbReference type="GO" id="GO:0016020">
    <property type="term" value="C:membrane"/>
    <property type="evidence" value="ECO:0007669"/>
    <property type="project" value="UniProtKB-SubCell"/>
</dbReference>
<dbReference type="InterPro" id="IPR026082">
    <property type="entry name" value="ABCA"/>
</dbReference>
<dbReference type="KEGG" id="loa:LOAG_16554"/>
<dbReference type="InterPro" id="IPR013525">
    <property type="entry name" value="ABC2_TM"/>
</dbReference>
<evidence type="ECO:0000256" key="2">
    <source>
        <dbReference type="ARBA" id="ARBA00022692"/>
    </source>
</evidence>